<name>A0A4Y9RT67_9BURK</name>
<accession>A0A4Y9RT67</accession>
<keyword evidence="1" id="KW-0732">Signal</keyword>
<evidence type="ECO:0000313" key="3">
    <source>
        <dbReference type="Proteomes" id="UP000298438"/>
    </source>
</evidence>
<proteinExistence type="predicted"/>
<dbReference type="AlphaFoldDB" id="A0A4Y9RT67"/>
<evidence type="ECO:0000313" key="2">
    <source>
        <dbReference type="EMBL" id="TFW10729.1"/>
    </source>
</evidence>
<comment type="caution">
    <text evidence="2">The sequence shown here is derived from an EMBL/GenBank/DDBJ whole genome shotgun (WGS) entry which is preliminary data.</text>
</comment>
<dbReference type="RefSeq" id="WP_135209523.1">
    <property type="nucleotide sequence ID" value="NZ_SPVF01000273.1"/>
</dbReference>
<keyword evidence="3" id="KW-1185">Reference proteome</keyword>
<evidence type="ECO:0008006" key="4">
    <source>
        <dbReference type="Google" id="ProtNLM"/>
    </source>
</evidence>
<sequence>MSIHRILRTLHTFGAAALLAVVMTTSAGAARGPATAEEIARVVQIAAAADKDPLGTMTSADGRWLEKWAEDVPDYNFGPDKGAYWAVIGGAAKGDLKRVVRFQHTVSTAAWQVQHQIHDPQKNEADMEAKTLAGVEGLLRAYEVLAAQRPENRSPQMDEALAQRNAGTLPAFVKALPPMPPR</sequence>
<dbReference type="EMBL" id="SPVF01000273">
    <property type="protein sequence ID" value="TFW10729.1"/>
    <property type="molecule type" value="Genomic_DNA"/>
</dbReference>
<gene>
    <name evidence="2" type="ORF">E4L96_22835</name>
</gene>
<protein>
    <recommendedName>
        <fullName evidence="4">Secreted protein</fullName>
    </recommendedName>
</protein>
<dbReference type="Proteomes" id="UP000298438">
    <property type="component" value="Unassembled WGS sequence"/>
</dbReference>
<feature type="signal peptide" evidence="1">
    <location>
        <begin position="1"/>
        <end position="29"/>
    </location>
</feature>
<evidence type="ECO:0000256" key="1">
    <source>
        <dbReference type="SAM" id="SignalP"/>
    </source>
</evidence>
<dbReference type="OrthoDB" id="8775730at2"/>
<organism evidence="2 3">
    <name type="scientific">Zemynaea arenosa</name>
    <dbReference type="NCBI Taxonomy" id="2561931"/>
    <lineage>
        <taxon>Bacteria</taxon>
        <taxon>Pseudomonadati</taxon>
        <taxon>Pseudomonadota</taxon>
        <taxon>Betaproteobacteria</taxon>
        <taxon>Burkholderiales</taxon>
        <taxon>Oxalobacteraceae</taxon>
        <taxon>Telluria group</taxon>
        <taxon>Zemynaea</taxon>
    </lineage>
</organism>
<reference evidence="2 3" key="1">
    <citation type="submission" date="2019-03" db="EMBL/GenBank/DDBJ databases">
        <title>Draft Genome Sequence of Massilia arenosa sp. nov., a Novel Massilia Species Isolated from a Sandy-loam Maize Soil.</title>
        <authorList>
            <person name="Raths R."/>
            <person name="Peta V."/>
            <person name="Bucking H."/>
        </authorList>
    </citation>
    <scope>NUCLEOTIDE SEQUENCE [LARGE SCALE GENOMIC DNA]</scope>
    <source>
        <strain evidence="2 3">MC02</strain>
    </source>
</reference>
<feature type="chain" id="PRO_5021391606" description="Secreted protein" evidence="1">
    <location>
        <begin position="30"/>
        <end position="182"/>
    </location>
</feature>